<dbReference type="PANTHER" id="PTHR38657">
    <property type="entry name" value="SLR1343 PROTEIN"/>
    <property type="match status" value="1"/>
</dbReference>
<dbReference type="Gene3D" id="3.40.50.620">
    <property type="entry name" value="HUPs"/>
    <property type="match status" value="1"/>
</dbReference>
<dbReference type="RefSeq" id="WP_013046913.1">
    <property type="nucleotide sequence ID" value="NC_014010.1"/>
</dbReference>
<protein>
    <submittedName>
        <fullName evidence="1">Deoxyribodipyrimidine photolyase-related protein</fullName>
        <ecNumber evidence="1">4.1.99.3</ecNumber>
    </submittedName>
</protein>
<dbReference type="EC" id="4.1.99.3" evidence="1"/>
<dbReference type="AlphaFoldDB" id="D5BN93"/>
<dbReference type="KEGG" id="apb:SAR116_2043"/>
<evidence type="ECO:0000313" key="2">
    <source>
        <dbReference type="Proteomes" id="UP000007460"/>
    </source>
</evidence>
<dbReference type="InterPro" id="IPR007357">
    <property type="entry name" value="PhrB-like"/>
</dbReference>
<keyword evidence="1" id="KW-0456">Lyase</keyword>
<sequence length="515" mass="59129">MADTSGALRLVLADQLTHDLASLCDINMADDVVMLCEVQDEVTYVRHHKRKVAFLFSAMRHFAEELRRKGITVHYVTLDDSKNTGSFTSEVGRAITLFAPDRLILTEPGEYRVRAAMDEWRQVLDVDVEIRDDDRFLCTHDEFSIWAEGRKQLRMDFFYRDMRRRFDILMQGDTPIGDKWNYDADNRESPDLTQVVPAPYRCPPDDITKEVLTLVAARCADHFGSLEDFDFAVTRKGALEVLAKFIDERLPLFGKFQDAMIEDEPWMYHSHIGFYLNAGLLTPLEVIKAVEQEYHNGNAPLNAVEGFIRQILGWREFIRGIYWLKMPGYAALNYLEASRPLPALFWTGDTRMNCMRQSISQTARYAYAHHIQRLMVLGNFALLTGLDPVMVNEWYLVVYADAYEWVELPNVSGMVLFADGGYLASKPYAAGGAYINRMSNYCKNCVYKVTAKSGKEACPFNYLYWDFLARNREKLGNNARLGMMYRSLDKMADEKITQVKADALDFFADLDKGVV</sequence>
<dbReference type="eggNOG" id="COG3046">
    <property type="taxonomic scope" value="Bacteria"/>
</dbReference>
<dbReference type="PANTHER" id="PTHR38657:SF1">
    <property type="entry name" value="SLR1343 PROTEIN"/>
    <property type="match status" value="1"/>
</dbReference>
<dbReference type="Gene3D" id="1.10.10.1710">
    <property type="entry name" value="Deoxyribodipyrimidine photolyase-related"/>
    <property type="match status" value="1"/>
</dbReference>
<evidence type="ECO:0000313" key="1">
    <source>
        <dbReference type="EMBL" id="ADE40286.1"/>
    </source>
</evidence>
<dbReference type="InterPro" id="IPR052551">
    <property type="entry name" value="UV-DNA_repair_photolyase"/>
</dbReference>
<dbReference type="GO" id="GO:0003904">
    <property type="term" value="F:deoxyribodipyrimidine photo-lyase activity"/>
    <property type="evidence" value="ECO:0007669"/>
    <property type="project" value="UniProtKB-EC"/>
</dbReference>
<organism evidence="1 2">
    <name type="scientific">Puniceispirillum marinum (strain IMCC1322)</name>
    <dbReference type="NCBI Taxonomy" id="488538"/>
    <lineage>
        <taxon>Bacteria</taxon>
        <taxon>Pseudomonadati</taxon>
        <taxon>Pseudomonadota</taxon>
        <taxon>Alphaproteobacteria</taxon>
        <taxon>Candidatus Puniceispirillales</taxon>
        <taxon>Candidatus Puniceispirillaceae</taxon>
        <taxon>Candidatus Puniceispirillum</taxon>
    </lineage>
</organism>
<dbReference type="SUPFAM" id="SSF48173">
    <property type="entry name" value="Cryptochrome/photolyase FAD-binding domain"/>
    <property type="match status" value="1"/>
</dbReference>
<gene>
    <name evidence="1" type="ordered locus">SAR116_2043</name>
</gene>
<name>D5BN93_PUNMI</name>
<dbReference type="InterPro" id="IPR014729">
    <property type="entry name" value="Rossmann-like_a/b/a_fold"/>
</dbReference>
<reference evidence="1 2" key="1">
    <citation type="journal article" date="2010" name="J. Bacteriol.">
        <title>Complete genome sequence of "Candidatus Puniceispirillum marinum" IMCC1322, a representative of the SAR116 clade in the Alphaproteobacteria.</title>
        <authorList>
            <person name="Oh H.M."/>
            <person name="Kwon K.K."/>
            <person name="Kang I."/>
            <person name="Kang S.G."/>
            <person name="Lee J.H."/>
            <person name="Kim S.J."/>
            <person name="Cho J.C."/>
        </authorList>
    </citation>
    <scope>NUCLEOTIDE SEQUENCE [LARGE SCALE GENOMIC DNA]</scope>
    <source>
        <strain evidence="1 2">IMCC1322</strain>
    </source>
</reference>
<dbReference type="STRING" id="488538.SAR116_2043"/>
<keyword evidence="2" id="KW-1185">Reference proteome</keyword>
<dbReference type="HOGENOM" id="CLU_031632_1_0_5"/>
<dbReference type="EMBL" id="CP001751">
    <property type="protein sequence ID" value="ADE40286.1"/>
    <property type="molecule type" value="Genomic_DNA"/>
</dbReference>
<dbReference type="InterPro" id="IPR036134">
    <property type="entry name" value="Crypto/Photolyase_FAD-like_sf"/>
</dbReference>
<dbReference type="OrthoDB" id="5288100at2"/>
<dbReference type="Proteomes" id="UP000007460">
    <property type="component" value="Chromosome"/>
</dbReference>
<accession>D5BN93</accession>
<dbReference type="Gene3D" id="1.10.579.10">
    <property type="entry name" value="DNA Cyclobutane Dipyrimidine Photolyase, subunit A, domain 3"/>
    <property type="match status" value="1"/>
</dbReference>
<dbReference type="Gene3D" id="1.25.40.80">
    <property type="match status" value="1"/>
</dbReference>
<dbReference type="Pfam" id="PF04244">
    <property type="entry name" value="DPRP"/>
    <property type="match status" value="1"/>
</dbReference>
<proteinExistence type="predicted"/>